<dbReference type="InterPro" id="IPR036322">
    <property type="entry name" value="WD40_repeat_dom_sf"/>
</dbReference>
<dbReference type="InterPro" id="IPR015943">
    <property type="entry name" value="WD40/YVTN_repeat-like_dom_sf"/>
</dbReference>
<dbReference type="SUPFAM" id="SSF50978">
    <property type="entry name" value="WD40 repeat-like"/>
    <property type="match status" value="1"/>
</dbReference>
<dbReference type="RefSeq" id="XP_004256858.1">
    <property type="nucleotide sequence ID" value="XM_004256810.1"/>
</dbReference>
<organism evidence="4 5">
    <name type="scientific">Entamoeba invadens IP1</name>
    <dbReference type="NCBI Taxonomy" id="370355"/>
    <lineage>
        <taxon>Eukaryota</taxon>
        <taxon>Amoebozoa</taxon>
        <taxon>Evosea</taxon>
        <taxon>Archamoebae</taxon>
        <taxon>Mastigamoebida</taxon>
        <taxon>Entamoebidae</taxon>
        <taxon>Entamoeba</taxon>
    </lineage>
</organism>
<keyword evidence="2" id="KW-0677">Repeat</keyword>
<dbReference type="PANTHER" id="PTHR10971">
    <property type="entry name" value="MRNA EXPORT FACTOR AND BUB3"/>
    <property type="match status" value="1"/>
</dbReference>
<dbReference type="VEuPathDB" id="AmoebaDB:EIN_405010"/>
<dbReference type="Pfam" id="PF00400">
    <property type="entry name" value="WD40"/>
    <property type="match status" value="2"/>
</dbReference>
<gene>
    <name evidence="4" type="ORF">EIN_405010</name>
</gene>
<evidence type="ECO:0000313" key="4">
    <source>
        <dbReference type="EMBL" id="ELP90087.1"/>
    </source>
</evidence>
<dbReference type="Proteomes" id="UP000014680">
    <property type="component" value="Unassembled WGS sequence"/>
</dbReference>
<proteinExistence type="predicted"/>
<protein>
    <submittedName>
        <fullName evidence="4">Uncharacterized protein</fullName>
    </submittedName>
</protein>
<dbReference type="GeneID" id="14889121"/>
<evidence type="ECO:0000313" key="5">
    <source>
        <dbReference type="Proteomes" id="UP000014680"/>
    </source>
</evidence>
<dbReference type="InterPro" id="IPR001680">
    <property type="entry name" value="WD40_rpt"/>
</dbReference>
<dbReference type="AlphaFoldDB" id="A0A0A1U6R2"/>
<dbReference type="OMA" id="YSHNTRD"/>
<keyword evidence="5" id="KW-1185">Reference proteome</keyword>
<keyword evidence="1 3" id="KW-0853">WD repeat</keyword>
<dbReference type="OrthoDB" id="256303at2759"/>
<evidence type="ECO:0000256" key="2">
    <source>
        <dbReference type="ARBA" id="ARBA00022737"/>
    </source>
</evidence>
<dbReference type="KEGG" id="eiv:EIN_405010"/>
<evidence type="ECO:0000256" key="1">
    <source>
        <dbReference type="ARBA" id="ARBA00022574"/>
    </source>
</evidence>
<reference evidence="4 5" key="1">
    <citation type="submission" date="2012-10" db="EMBL/GenBank/DDBJ databases">
        <authorList>
            <person name="Zafar N."/>
            <person name="Inman J."/>
            <person name="Hall N."/>
            <person name="Lorenzi H."/>
            <person name="Caler E."/>
        </authorList>
    </citation>
    <scope>NUCLEOTIDE SEQUENCE [LARGE SCALE GENOMIC DNA]</scope>
    <source>
        <strain evidence="4 5">IP1</strain>
    </source>
</reference>
<evidence type="ECO:0000256" key="3">
    <source>
        <dbReference type="PROSITE-ProRule" id="PRU00221"/>
    </source>
</evidence>
<dbReference type="Gene3D" id="2.130.10.10">
    <property type="entry name" value="YVTN repeat-like/Quinoprotein amine dehydrogenase"/>
    <property type="match status" value="1"/>
</dbReference>
<accession>A0A0A1U6R2</accession>
<dbReference type="SMART" id="SM00320">
    <property type="entry name" value="WD40"/>
    <property type="match status" value="4"/>
</dbReference>
<dbReference type="PROSITE" id="PS50082">
    <property type="entry name" value="WD_REPEATS_2"/>
    <property type="match status" value="1"/>
</dbReference>
<feature type="repeat" description="WD" evidence="3">
    <location>
        <begin position="249"/>
        <end position="282"/>
    </location>
</feature>
<sequence>MRTQSQSNSPMFPLGTSELFGDTISGIDGYKMQNGFLVATASWDKTCKAFFVTSPTNIQGASQVTATTPITCLTKMQNNLFAYGTAGGAVEVWSVEKNQKQQVSQHQSCVTSIKFIAPLGALITSSLDGTIMLTELNSGKSTKMPVAGPVVAMDQFEELTTYSTPGRIEVFNIQAGKPMTETLVGGSQSKINVSVQSMKMFPDKAGLVYGGNDGRANVINFTNRSNQYTYAFKAQHKRISKDVCNYFPVNSISFFNKDVFLTAGSDGTINIWDRVKKSLVNSLGSPVQGASITTADFICDGAFLAYSVGYDWVKGVEGTLPPQQQLPVLKVVDEPLIKS</sequence>
<name>A0A0A1U6R2_ENTIV</name>
<dbReference type="EMBL" id="KB206537">
    <property type="protein sequence ID" value="ELP90087.1"/>
    <property type="molecule type" value="Genomic_DNA"/>
</dbReference>